<dbReference type="InterPro" id="IPR025117">
    <property type="entry name" value="DUF4037"/>
</dbReference>
<dbReference type="AlphaFoldDB" id="A0A5K1IFS6"/>
<name>A0A5K1IFS6_9ACTN</name>
<gene>
    <name evidence="2" type="ORF">LMKDKBCB_01805</name>
</gene>
<organism evidence="2 3">
    <name type="scientific">Collinsella aerofaciens</name>
    <dbReference type="NCBI Taxonomy" id="74426"/>
    <lineage>
        <taxon>Bacteria</taxon>
        <taxon>Bacillati</taxon>
        <taxon>Actinomycetota</taxon>
        <taxon>Coriobacteriia</taxon>
        <taxon>Coriobacteriales</taxon>
        <taxon>Coriobacteriaceae</taxon>
        <taxon>Collinsella</taxon>
    </lineage>
</organism>
<reference evidence="2 3" key="1">
    <citation type="submission" date="2019-10" db="EMBL/GenBank/DDBJ databases">
        <authorList>
            <person name="Wolf R A."/>
        </authorList>
    </citation>
    <scope>NUCLEOTIDE SEQUENCE [LARGE SCALE GENOMIC DNA]</scope>
    <source>
        <strain evidence="2">Collinsella_aerofaciens_AK_138A</strain>
    </source>
</reference>
<feature type="domain" description="DUF4037" evidence="1">
    <location>
        <begin position="125"/>
        <end position="224"/>
    </location>
</feature>
<evidence type="ECO:0000259" key="1">
    <source>
        <dbReference type="Pfam" id="PF13228"/>
    </source>
</evidence>
<dbReference type="EMBL" id="CABWIH010000036">
    <property type="protein sequence ID" value="VWL95330.1"/>
    <property type="molecule type" value="Genomic_DNA"/>
</dbReference>
<dbReference type="RefSeq" id="WP_152074330.1">
    <property type="nucleotide sequence ID" value="NZ_CAAKNY010000042.1"/>
</dbReference>
<dbReference type="OrthoDB" id="3030at2"/>
<evidence type="ECO:0000313" key="2">
    <source>
        <dbReference type="EMBL" id="VWL95330.1"/>
    </source>
</evidence>
<protein>
    <recommendedName>
        <fullName evidence="1">DUF4037 domain-containing protein</fullName>
    </recommendedName>
</protein>
<sequence>MTGLELSRSYCELYAPSLFEGLPSDVRYRAALGLVGEGSECLGFDDEISRDHDFGPGFCVWLSTDVYEEWGSELQRRYDLLPVSFKGFTRQQTQMAGKRVGVFETQAFHRLYTGLSRAPQCAKEWLAIPEQLLAQVTSGEVFADPSGEFSAMRAVYQGFYPDEVMRKKFAAHCASMAQAGQYNLPRCLKRKDAVAAQAARSEFLTSAMAAFHLLAHTYMPYYKWAYRSLAERACAPAPVLDAVRSIAAAPVEQVNQDDVEALCQTVGASARLVGWTSCGSDFLLDVALDIQGSLRDPYLAACPLAAGGYR</sequence>
<dbReference type="Pfam" id="PF13228">
    <property type="entry name" value="DUF4037"/>
    <property type="match status" value="1"/>
</dbReference>
<evidence type="ECO:0000313" key="3">
    <source>
        <dbReference type="Proteomes" id="UP000330807"/>
    </source>
</evidence>
<accession>A0A5K1IFS6</accession>
<proteinExistence type="predicted"/>
<dbReference type="Proteomes" id="UP000330807">
    <property type="component" value="Unassembled WGS sequence"/>
</dbReference>